<organism evidence="1 2">
    <name type="scientific">Dendrolimus kikuchii</name>
    <dbReference type="NCBI Taxonomy" id="765133"/>
    <lineage>
        <taxon>Eukaryota</taxon>
        <taxon>Metazoa</taxon>
        <taxon>Ecdysozoa</taxon>
        <taxon>Arthropoda</taxon>
        <taxon>Hexapoda</taxon>
        <taxon>Insecta</taxon>
        <taxon>Pterygota</taxon>
        <taxon>Neoptera</taxon>
        <taxon>Endopterygota</taxon>
        <taxon>Lepidoptera</taxon>
        <taxon>Glossata</taxon>
        <taxon>Ditrysia</taxon>
        <taxon>Bombycoidea</taxon>
        <taxon>Lasiocampidae</taxon>
        <taxon>Dendrolimus</taxon>
    </lineage>
</organism>
<accession>A0ACC1CQ15</accession>
<dbReference type="Proteomes" id="UP000824533">
    <property type="component" value="Linkage Group LG19"/>
</dbReference>
<name>A0ACC1CQ15_9NEOP</name>
<proteinExistence type="predicted"/>
<evidence type="ECO:0000313" key="2">
    <source>
        <dbReference type="Proteomes" id="UP000824533"/>
    </source>
</evidence>
<reference evidence="1 2" key="1">
    <citation type="journal article" date="2021" name="Front. Genet.">
        <title>Chromosome-Level Genome Assembly Reveals Significant Gene Expansion in the Toll and IMD Signaling Pathways of Dendrolimus kikuchii.</title>
        <authorList>
            <person name="Zhou J."/>
            <person name="Wu P."/>
            <person name="Xiong Z."/>
            <person name="Liu N."/>
            <person name="Zhao N."/>
            <person name="Ji M."/>
            <person name="Qiu Y."/>
            <person name="Yang B."/>
        </authorList>
    </citation>
    <scope>NUCLEOTIDE SEQUENCE [LARGE SCALE GENOMIC DNA]</scope>
    <source>
        <strain evidence="1">Ann1</strain>
    </source>
</reference>
<dbReference type="EMBL" id="CM034405">
    <property type="protein sequence ID" value="KAJ0173499.1"/>
    <property type="molecule type" value="Genomic_DNA"/>
</dbReference>
<gene>
    <name evidence="1" type="ORF">K1T71_010648</name>
</gene>
<sequence length="690" mass="79967">MIFKIFSIILICSIQYCISKRYENYTLFRAIPVEENHLQFFQNSTELYAVNFWRPPGTLFKPVEFTISPDWKLAFLKDAERNNIYLTTIIEDVQQAFDQQTVKTYIRRRMDSFDWRNYFGLKDIYNWLKDLQRAYPRRMMLKSIGKTYEHRDIYAAVISFSELNTKPKVFIEGGIHAREWISPAFVTYFLYQLLTARESSDLTLIKLAMRYEWHFVPILNPDGYEYTHTHDRMWRKNRHNGDEGVDINRNFAYGFGQVGVSKRKSSEIYCGERAFSERESLALADYVRANSKNIEYYLAFHSYGQYMIIPYAHSKHHEENFDTVREMGLTAANAINTRFKTKYTVGTAYDTVGYMTSGVSGCWVKKTFAVPAFDAELYSRKKRDTNRQQLYWTNYQMLDDIYRWFEYLAQTYSGVVTLIDAGESYEGRKILGVKISRGSGRRSFVLQGSQIGADWLSPTVITYIVDQLVRGEDPDARAASEDFDWHVFPVINPDGFNFTQESVRLWIKNRRPITQTAIGVDLSRNWNSQWGIIGASFNPADNNYVGLGPFSEIETRLISSYVETVPNLTGFLSFRSFGQRLIIPFAHSTDHVYNYRDMVAIGRRAMGSLAVKYGTQYLVGTSREVLDGATGNIADWVKHRFNPPIVATYMLRDNGAWGYTLPVNQILPSCEETFDSVMAILREAKAMNVL</sequence>
<protein>
    <submittedName>
        <fullName evidence="1">Uncharacterized protein</fullName>
    </submittedName>
</protein>
<keyword evidence="2" id="KW-1185">Reference proteome</keyword>
<evidence type="ECO:0000313" key="1">
    <source>
        <dbReference type="EMBL" id="KAJ0173499.1"/>
    </source>
</evidence>
<comment type="caution">
    <text evidence="1">The sequence shown here is derived from an EMBL/GenBank/DDBJ whole genome shotgun (WGS) entry which is preliminary data.</text>
</comment>